<dbReference type="GO" id="GO:0008233">
    <property type="term" value="F:peptidase activity"/>
    <property type="evidence" value="ECO:0007669"/>
    <property type="project" value="InterPro"/>
</dbReference>
<dbReference type="InterPro" id="IPR002142">
    <property type="entry name" value="Peptidase_S49"/>
</dbReference>
<dbReference type="CDD" id="cd07022">
    <property type="entry name" value="S49_Sppa_36K_type"/>
    <property type="match status" value="1"/>
</dbReference>
<evidence type="ECO:0000313" key="3">
    <source>
        <dbReference type="EMBL" id="MTH76321.1"/>
    </source>
</evidence>
<dbReference type="Pfam" id="PF01343">
    <property type="entry name" value="Peptidase_S49"/>
    <property type="match status" value="1"/>
</dbReference>
<reference evidence="3 4" key="1">
    <citation type="submission" date="2019-11" db="EMBL/GenBank/DDBJ databases">
        <authorList>
            <person name="Dong K."/>
        </authorList>
    </citation>
    <scope>NUCLEOTIDE SEQUENCE [LARGE SCALE GENOMIC DNA]</scope>
    <source>
        <strain evidence="3 4">NBRC 111993</strain>
    </source>
</reference>
<dbReference type="OrthoDB" id="266140at2"/>
<dbReference type="PANTHER" id="PTHR42987">
    <property type="entry name" value="PEPTIDASE S49"/>
    <property type="match status" value="1"/>
</dbReference>
<comment type="similarity">
    <text evidence="1">Belongs to the peptidase S49 family.</text>
</comment>
<dbReference type="PANTHER" id="PTHR42987:SF4">
    <property type="entry name" value="PROTEASE SOHB-RELATED"/>
    <property type="match status" value="1"/>
</dbReference>
<evidence type="ECO:0000313" key="4">
    <source>
        <dbReference type="Proteomes" id="UP000478183"/>
    </source>
</evidence>
<dbReference type="GO" id="GO:0006508">
    <property type="term" value="P:proteolysis"/>
    <property type="evidence" value="ECO:0007669"/>
    <property type="project" value="InterPro"/>
</dbReference>
<dbReference type="RefSeq" id="WP_155093705.1">
    <property type="nucleotide sequence ID" value="NZ_WMIE01000001.1"/>
</dbReference>
<gene>
    <name evidence="3" type="ORF">GL286_01100</name>
</gene>
<evidence type="ECO:0000256" key="1">
    <source>
        <dbReference type="ARBA" id="ARBA00008683"/>
    </source>
</evidence>
<name>A0A6L6J8I7_9RHOB</name>
<evidence type="ECO:0000259" key="2">
    <source>
        <dbReference type="Pfam" id="PF01343"/>
    </source>
</evidence>
<sequence>MRNSVMSMFSGAPAAVAVDFARDLLAMDLPQVDARGGQPVAAAVERFTVQRGIAVVPVRGILTPNSAVLERWFGWSTYFGIADALAELSGRADVSAIVLDIDSPGGTVTGCEGAAAAVSAAGAVKPVHALAAPLAASAAYWIGSQASTLAVIPGGVVGSIGVAMVAYSIVGPDNWGEQQYALTSSHARAKRPDPGTEEGMTELRRSLDEYEAVFHAAVASGRGMALDDLPARLSVTADPRDGGAVFRGQDAIARGLADTVETRSGFYARLFETYGASNRTSTRAQFRARAAAAMAATEA</sequence>
<dbReference type="Gene3D" id="3.90.226.10">
    <property type="entry name" value="2-enoyl-CoA Hydratase, Chain A, domain 1"/>
    <property type="match status" value="1"/>
</dbReference>
<dbReference type="InterPro" id="IPR033855">
    <property type="entry name" value="Protein_C"/>
</dbReference>
<organism evidence="3 4">
    <name type="scientific">Paracoccus aestuariivivens</name>
    <dbReference type="NCBI Taxonomy" id="1820333"/>
    <lineage>
        <taxon>Bacteria</taxon>
        <taxon>Pseudomonadati</taxon>
        <taxon>Pseudomonadota</taxon>
        <taxon>Alphaproteobacteria</taxon>
        <taxon>Rhodobacterales</taxon>
        <taxon>Paracoccaceae</taxon>
        <taxon>Paracoccus</taxon>
    </lineage>
</organism>
<comment type="caution">
    <text evidence="3">The sequence shown here is derived from an EMBL/GenBank/DDBJ whole genome shotgun (WGS) entry which is preliminary data.</text>
</comment>
<dbReference type="Proteomes" id="UP000478183">
    <property type="component" value="Unassembled WGS sequence"/>
</dbReference>
<accession>A0A6L6J8I7</accession>
<feature type="domain" description="Peptidase S49" evidence="2">
    <location>
        <begin position="123"/>
        <end position="270"/>
    </location>
</feature>
<dbReference type="EMBL" id="WMIE01000001">
    <property type="protein sequence ID" value="MTH76321.1"/>
    <property type="molecule type" value="Genomic_DNA"/>
</dbReference>
<dbReference type="InterPro" id="IPR029045">
    <property type="entry name" value="ClpP/crotonase-like_dom_sf"/>
</dbReference>
<dbReference type="SUPFAM" id="SSF52096">
    <property type="entry name" value="ClpP/crotonase"/>
    <property type="match status" value="1"/>
</dbReference>
<proteinExistence type="inferred from homology"/>
<protein>
    <submittedName>
        <fullName evidence="3">S49 family peptidase</fullName>
    </submittedName>
</protein>
<dbReference type="AlphaFoldDB" id="A0A6L6J8I7"/>
<keyword evidence="4" id="KW-1185">Reference proteome</keyword>